<evidence type="ECO:0000256" key="8">
    <source>
        <dbReference type="ARBA" id="ARBA00023136"/>
    </source>
</evidence>
<evidence type="ECO:0000256" key="2">
    <source>
        <dbReference type="ARBA" id="ARBA00006351"/>
    </source>
</evidence>
<keyword evidence="8 12" id="KW-0472">Membrane</keyword>
<organism evidence="13 14">
    <name type="scientific">Helianthus annuus</name>
    <name type="common">Common sunflower</name>
    <dbReference type="NCBI Taxonomy" id="4232"/>
    <lineage>
        <taxon>Eukaryota</taxon>
        <taxon>Viridiplantae</taxon>
        <taxon>Streptophyta</taxon>
        <taxon>Embryophyta</taxon>
        <taxon>Tracheophyta</taxon>
        <taxon>Spermatophyta</taxon>
        <taxon>Magnoliopsida</taxon>
        <taxon>eudicotyledons</taxon>
        <taxon>Gunneridae</taxon>
        <taxon>Pentapetalae</taxon>
        <taxon>asterids</taxon>
        <taxon>campanulids</taxon>
        <taxon>Asterales</taxon>
        <taxon>Asteraceae</taxon>
        <taxon>Asteroideae</taxon>
        <taxon>Heliantheae alliance</taxon>
        <taxon>Heliantheae</taxon>
        <taxon>Helianthus</taxon>
    </lineage>
</organism>
<dbReference type="Gramene" id="mRNA:HanXRQr2_Chr09g0402301">
    <property type="protein sequence ID" value="CDS:HanXRQr2_Chr09g0402301.1"/>
    <property type="gene ID" value="HanXRQr2_Chr09g0402301"/>
</dbReference>
<evidence type="ECO:0000313" key="14">
    <source>
        <dbReference type="Proteomes" id="UP000215914"/>
    </source>
</evidence>
<dbReference type="Proteomes" id="UP000215914">
    <property type="component" value="Unassembled WGS sequence"/>
</dbReference>
<evidence type="ECO:0000256" key="6">
    <source>
        <dbReference type="ARBA" id="ARBA00022968"/>
    </source>
</evidence>
<feature type="transmembrane region" description="Helical" evidence="12">
    <location>
        <begin position="7"/>
        <end position="27"/>
    </location>
</feature>
<dbReference type="InterPro" id="IPR029044">
    <property type="entry name" value="Nucleotide-diphossugar_trans"/>
</dbReference>
<dbReference type="SUPFAM" id="SSF53448">
    <property type="entry name" value="Nucleotide-diphospho-sugar transferases"/>
    <property type="match status" value="1"/>
</dbReference>
<accession>A0A9K3I939</accession>
<dbReference type="InterPro" id="IPR050748">
    <property type="entry name" value="Glycosyltrans_8_dom-fam"/>
</dbReference>
<comment type="caution">
    <text evidence="13">The sequence shown here is derived from an EMBL/GenBank/DDBJ whole genome shotgun (WGS) entry which is preliminary data.</text>
</comment>
<gene>
    <name evidence="13" type="ORF">HanXRQr2_Chr09g0402301</name>
</gene>
<dbReference type="OrthoDB" id="411524at2759"/>
<dbReference type="EMBL" id="MNCJ02000324">
    <property type="protein sequence ID" value="KAF5792106.1"/>
    <property type="molecule type" value="Genomic_DNA"/>
</dbReference>
<keyword evidence="6" id="KW-0735">Signal-anchor</keyword>
<reference evidence="13" key="1">
    <citation type="journal article" date="2017" name="Nature">
        <title>The sunflower genome provides insights into oil metabolism, flowering and Asterid evolution.</title>
        <authorList>
            <person name="Badouin H."/>
            <person name="Gouzy J."/>
            <person name="Grassa C.J."/>
            <person name="Murat F."/>
            <person name="Staton S.E."/>
            <person name="Cottret L."/>
            <person name="Lelandais-Briere C."/>
            <person name="Owens G.L."/>
            <person name="Carrere S."/>
            <person name="Mayjonade B."/>
            <person name="Legrand L."/>
            <person name="Gill N."/>
            <person name="Kane N.C."/>
            <person name="Bowers J.E."/>
            <person name="Hubner S."/>
            <person name="Bellec A."/>
            <person name="Berard A."/>
            <person name="Berges H."/>
            <person name="Blanchet N."/>
            <person name="Boniface M.C."/>
            <person name="Brunel D."/>
            <person name="Catrice O."/>
            <person name="Chaidir N."/>
            <person name="Claudel C."/>
            <person name="Donnadieu C."/>
            <person name="Faraut T."/>
            <person name="Fievet G."/>
            <person name="Helmstetter N."/>
            <person name="King M."/>
            <person name="Knapp S.J."/>
            <person name="Lai Z."/>
            <person name="Le Paslier M.C."/>
            <person name="Lippi Y."/>
            <person name="Lorenzon L."/>
            <person name="Mandel J.R."/>
            <person name="Marage G."/>
            <person name="Marchand G."/>
            <person name="Marquand E."/>
            <person name="Bret-Mestries E."/>
            <person name="Morien E."/>
            <person name="Nambeesan S."/>
            <person name="Nguyen T."/>
            <person name="Pegot-Espagnet P."/>
            <person name="Pouilly N."/>
            <person name="Raftis F."/>
            <person name="Sallet E."/>
            <person name="Schiex T."/>
            <person name="Thomas J."/>
            <person name="Vandecasteele C."/>
            <person name="Vares D."/>
            <person name="Vear F."/>
            <person name="Vautrin S."/>
            <person name="Crespi M."/>
            <person name="Mangin B."/>
            <person name="Burke J.M."/>
            <person name="Salse J."/>
            <person name="Munos S."/>
            <person name="Vincourt P."/>
            <person name="Rieseberg L.H."/>
            <person name="Langlade N.B."/>
        </authorList>
    </citation>
    <scope>NUCLEOTIDE SEQUENCE</scope>
    <source>
        <tissue evidence="13">Leaves</tissue>
    </source>
</reference>
<evidence type="ECO:0000256" key="7">
    <source>
        <dbReference type="ARBA" id="ARBA00022989"/>
    </source>
</evidence>
<proteinExistence type="inferred from homology"/>
<protein>
    <recommendedName>
        <fullName evidence="11">Hexosyltransferase</fullName>
        <ecNumber evidence="11">2.4.1.-</ecNumber>
    </recommendedName>
</protein>
<evidence type="ECO:0000256" key="9">
    <source>
        <dbReference type="ARBA" id="ARBA00023180"/>
    </source>
</evidence>
<reference evidence="13" key="2">
    <citation type="submission" date="2020-06" db="EMBL/GenBank/DDBJ databases">
        <title>Helianthus annuus Genome sequencing and assembly Release 2.</title>
        <authorList>
            <person name="Gouzy J."/>
            <person name="Langlade N."/>
            <person name="Munos S."/>
        </authorList>
    </citation>
    <scope>NUCLEOTIDE SEQUENCE</scope>
    <source>
        <tissue evidence="13">Leaves</tissue>
    </source>
</reference>
<comment type="subcellular location">
    <subcellularLocation>
        <location evidence="10">Endomembrane system</location>
        <topology evidence="10">Single-pass type II membrane protein</topology>
    </subcellularLocation>
</comment>
<evidence type="ECO:0000256" key="11">
    <source>
        <dbReference type="RuleBase" id="RU362027"/>
    </source>
</evidence>
<evidence type="ECO:0000256" key="5">
    <source>
        <dbReference type="ARBA" id="ARBA00022692"/>
    </source>
</evidence>
<sequence>MLRFKSLGVAFMLIINIIITIVPLFLVPTNAIRSIPKTTPSTIQLYGTATTNVQYNEAPEYFNGAQCTTTTASIIHVAMTLDFNYLRGSVAAVHSILKHTSCPENLYFHFIASASKSPRPEDLTRIIKTIFPYLGFTVYSFDDSLVKDLISYSIREALEDPLNYARTYLGDILDPSVTRVIYLDSDVIMVDDIQKLWSVSLTGSTAIGAPVYCHANFTKYFTDRFWYDSSLSSVFEGKKPCYFNTGVMVMDLVKWRKEDYRGRIEKWMKIQKEERIYELGSLPPFLLVFGGDVAAIDHRWNQHGLGGNNRVHSCRLLHPGPISLLHWSGKGKPWVRLDAGDPCPVDELWAPYDLSKHSKQLL</sequence>
<keyword evidence="9" id="KW-0325">Glycoprotein</keyword>
<dbReference type="GO" id="GO:0005794">
    <property type="term" value="C:Golgi apparatus"/>
    <property type="evidence" value="ECO:0000318"/>
    <property type="project" value="GO_Central"/>
</dbReference>
<evidence type="ECO:0000256" key="1">
    <source>
        <dbReference type="ARBA" id="ARBA00004877"/>
    </source>
</evidence>
<keyword evidence="4 13" id="KW-0808">Transferase</keyword>
<keyword evidence="7 12" id="KW-1133">Transmembrane helix</keyword>
<dbReference type="Gene3D" id="3.90.550.10">
    <property type="entry name" value="Spore Coat Polysaccharide Biosynthesis Protein SpsA, Chain A"/>
    <property type="match status" value="1"/>
</dbReference>
<dbReference type="AlphaFoldDB" id="A0A9K3I939"/>
<dbReference type="Pfam" id="PF01501">
    <property type="entry name" value="Glyco_transf_8"/>
    <property type="match status" value="1"/>
</dbReference>
<dbReference type="PANTHER" id="PTHR13778:SF57">
    <property type="entry name" value="GALACTURONOSYLTRANSFERASE-LIKE 10-RELATED"/>
    <property type="match status" value="1"/>
</dbReference>
<keyword evidence="14" id="KW-1185">Reference proteome</keyword>
<dbReference type="EC" id="2.4.1.-" evidence="11"/>
<dbReference type="FunFam" id="3.90.550.10:FF:000024">
    <property type="entry name" value="Hexosyltransferase"/>
    <property type="match status" value="1"/>
</dbReference>
<dbReference type="PANTHER" id="PTHR13778">
    <property type="entry name" value="GLYCOSYLTRANSFERASE 8 DOMAIN-CONTAINING PROTEIN"/>
    <property type="match status" value="1"/>
</dbReference>
<evidence type="ECO:0000256" key="3">
    <source>
        <dbReference type="ARBA" id="ARBA00022676"/>
    </source>
</evidence>
<comment type="pathway">
    <text evidence="1">Glycan metabolism; pectin biosynthesis.</text>
</comment>
<evidence type="ECO:0000256" key="12">
    <source>
        <dbReference type="SAM" id="Phobius"/>
    </source>
</evidence>
<dbReference type="InterPro" id="IPR002495">
    <property type="entry name" value="Glyco_trans_8"/>
</dbReference>
<name>A0A9K3I939_HELAN</name>
<comment type="similarity">
    <text evidence="2 11">Belongs to the glycosyltransferase 8 family.</text>
</comment>
<dbReference type="GO" id="GO:0016757">
    <property type="term" value="F:glycosyltransferase activity"/>
    <property type="evidence" value="ECO:0007669"/>
    <property type="project" value="UniProtKB-KW"/>
</dbReference>
<evidence type="ECO:0000256" key="4">
    <source>
        <dbReference type="ARBA" id="ARBA00022679"/>
    </source>
</evidence>
<keyword evidence="5 12" id="KW-0812">Transmembrane</keyword>
<evidence type="ECO:0000313" key="13">
    <source>
        <dbReference type="EMBL" id="KAF5792106.1"/>
    </source>
</evidence>
<keyword evidence="3 13" id="KW-0328">Glycosyltransferase</keyword>
<evidence type="ECO:0000256" key="10">
    <source>
        <dbReference type="ARBA" id="ARBA00060399"/>
    </source>
</evidence>